<organism evidence="6 7">
    <name type="scientific">Planococcus lenghuensis</name>
    <dbReference type="NCBI Taxonomy" id="2213202"/>
    <lineage>
        <taxon>Bacteria</taxon>
        <taxon>Bacillati</taxon>
        <taxon>Bacillota</taxon>
        <taxon>Bacilli</taxon>
        <taxon>Bacillales</taxon>
        <taxon>Caryophanaceae</taxon>
        <taxon>Planococcus</taxon>
    </lineage>
</organism>
<dbReference type="InterPro" id="IPR050147">
    <property type="entry name" value="Ser/Thr_Dehydratase"/>
</dbReference>
<dbReference type="RefSeq" id="WP_077587778.1">
    <property type="nucleotide sequence ID" value="NZ_CP019640.1"/>
</dbReference>
<dbReference type="HAMAP" id="MF_01030">
    <property type="entry name" value="D_Ser_dehydrat"/>
    <property type="match status" value="1"/>
</dbReference>
<dbReference type="SUPFAM" id="SSF53686">
    <property type="entry name" value="Tryptophan synthase beta subunit-like PLP-dependent enzymes"/>
    <property type="match status" value="1"/>
</dbReference>
<dbReference type="KEGG" id="pmar:B0X71_01410"/>
<dbReference type="InterPro" id="IPR001926">
    <property type="entry name" value="TrpB-like_PALP"/>
</dbReference>
<comment type="similarity">
    <text evidence="4">Belongs to the serine/threonine dehydratase family. DsdA subfamily.</text>
</comment>
<keyword evidence="7" id="KW-1185">Reference proteome</keyword>
<dbReference type="EMBL" id="CP019640">
    <property type="protein sequence ID" value="AQQ51905.1"/>
    <property type="molecule type" value="Genomic_DNA"/>
</dbReference>
<dbReference type="PANTHER" id="PTHR48078:SF9">
    <property type="entry name" value="D-SERINE DEHYDRATASE"/>
    <property type="match status" value="1"/>
</dbReference>
<evidence type="ECO:0000256" key="4">
    <source>
        <dbReference type="HAMAP-Rule" id="MF_01030"/>
    </source>
</evidence>
<evidence type="ECO:0000256" key="1">
    <source>
        <dbReference type="ARBA" id="ARBA00001933"/>
    </source>
</evidence>
<dbReference type="EC" id="4.3.1.18" evidence="4"/>
<dbReference type="GO" id="GO:0016836">
    <property type="term" value="F:hydro-lyase activity"/>
    <property type="evidence" value="ECO:0007669"/>
    <property type="project" value="UniProtKB-UniRule"/>
</dbReference>
<sequence length="453" mass="49804">MQKHAIEKEQEEVRKTELEQYMQQNPLVADLMELNEVNWLNPNRKLTAEAGPFAVSREDMQKAEAVWRRFAPYFKKAFPETASTDGIIESPLREIPQMKAELERYAGETFEGRYYLKCDHDLPVAGSIKARGGVYEVLCHAEQLALEAGLLAEEDTYEKFTSSEFREFFSNHAIGVGSTGNLGLSIGIISAALGFHVTVYMSADAKEWKKELLRKKGAEVIEFEGDFGEAIKEGRNRTLADDKAYFVDDEKSRKLFLGYSTAAFRLQQQLESEHIRVSADQPLFVYLPCGVGGSPGGITFGLKQLFGDAVHCFFVEPTHSPAMLIGLATGKMNEVSVQDFGIDNKTEADGLAVGRPSALASPICKDLISGIWTIADAELYRLLALLADSEDLFIEPSAASGLAGPLKVKAAGYAEQLQLSMENAVHIVWATGGSFVPEDEMSAFYAKGKALLG</sequence>
<comment type="catalytic activity">
    <reaction evidence="4">
        <text>D-serine = pyruvate + NH4(+)</text>
        <dbReference type="Rhea" id="RHEA:13977"/>
        <dbReference type="ChEBI" id="CHEBI:15361"/>
        <dbReference type="ChEBI" id="CHEBI:28938"/>
        <dbReference type="ChEBI" id="CHEBI:35247"/>
        <dbReference type="EC" id="4.3.1.18"/>
    </reaction>
</comment>
<proteinExistence type="inferred from homology"/>
<dbReference type="Proteomes" id="UP000188184">
    <property type="component" value="Chromosome"/>
</dbReference>
<keyword evidence="2 4" id="KW-0663">Pyridoxal phosphate</keyword>
<evidence type="ECO:0000256" key="3">
    <source>
        <dbReference type="ARBA" id="ARBA00023239"/>
    </source>
</evidence>
<keyword evidence="3 4" id="KW-0456">Lyase</keyword>
<evidence type="ECO:0000256" key="2">
    <source>
        <dbReference type="ARBA" id="ARBA00022898"/>
    </source>
</evidence>
<gene>
    <name evidence="4" type="primary">dsdA</name>
    <name evidence="6" type="ORF">B0X71_01410</name>
</gene>
<protein>
    <recommendedName>
        <fullName evidence="4">Probable D-serine dehydratase</fullName>
        <ecNumber evidence="4">4.3.1.18</ecNumber>
    </recommendedName>
    <alternativeName>
        <fullName evidence="4">D-serine deaminase</fullName>
        <shortName evidence="4">DSD</shortName>
    </alternativeName>
</protein>
<accession>A0A1Q2KUL5</accession>
<comment type="cofactor">
    <cofactor evidence="1 4">
        <name>pyridoxal 5'-phosphate</name>
        <dbReference type="ChEBI" id="CHEBI:597326"/>
    </cofactor>
</comment>
<name>A0A1Q2KUL5_9BACL</name>
<dbReference type="OrthoDB" id="9780546at2"/>
<dbReference type="InterPro" id="IPR036052">
    <property type="entry name" value="TrpB-like_PALP_sf"/>
</dbReference>
<feature type="domain" description="Tryptophan synthase beta chain-like PALP" evidence="5">
    <location>
        <begin position="86"/>
        <end position="411"/>
    </location>
</feature>
<evidence type="ECO:0000259" key="5">
    <source>
        <dbReference type="Pfam" id="PF00291"/>
    </source>
</evidence>
<reference evidence="6 7" key="1">
    <citation type="submission" date="2017-02" db="EMBL/GenBank/DDBJ databases">
        <title>The complete genomic sequence of a novel cold adapted crude oil-degrading bacterium Planococcus qaidamina Y42.</title>
        <authorList>
            <person name="Yang R."/>
        </authorList>
    </citation>
    <scope>NUCLEOTIDE SEQUENCE [LARGE SCALE GENOMIC DNA]</scope>
    <source>
        <strain evidence="6 7">Y42</strain>
    </source>
</reference>
<dbReference type="GO" id="GO:0008721">
    <property type="term" value="F:D-serine ammonia-lyase activity"/>
    <property type="evidence" value="ECO:0007669"/>
    <property type="project" value="UniProtKB-EC"/>
</dbReference>
<dbReference type="NCBIfam" id="NF002823">
    <property type="entry name" value="PRK02991.1"/>
    <property type="match status" value="1"/>
</dbReference>
<dbReference type="InterPro" id="IPR011780">
    <property type="entry name" value="D_Ser_am_lyase"/>
</dbReference>
<evidence type="ECO:0000313" key="6">
    <source>
        <dbReference type="EMBL" id="AQQ51905.1"/>
    </source>
</evidence>
<dbReference type="Gene3D" id="3.40.50.1100">
    <property type="match status" value="2"/>
</dbReference>
<dbReference type="GO" id="GO:0009097">
    <property type="term" value="P:isoleucine biosynthetic process"/>
    <property type="evidence" value="ECO:0007669"/>
    <property type="project" value="TreeGrafter"/>
</dbReference>
<feature type="modified residue" description="N6-(pyridoxal phosphate)lysine" evidence="4">
    <location>
        <position position="129"/>
    </location>
</feature>
<dbReference type="GO" id="GO:0036088">
    <property type="term" value="P:D-serine catabolic process"/>
    <property type="evidence" value="ECO:0007669"/>
    <property type="project" value="TreeGrafter"/>
</dbReference>
<dbReference type="AlphaFoldDB" id="A0A1Q2KUL5"/>
<dbReference type="Pfam" id="PF00291">
    <property type="entry name" value="PALP"/>
    <property type="match status" value="1"/>
</dbReference>
<dbReference type="PANTHER" id="PTHR48078">
    <property type="entry name" value="THREONINE DEHYDRATASE, MITOCHONDRIAL-RELATED"/>
    <property type="match status" value="1"/>
</dbReference>
<dbReference type="GO" id="GO:0030170">
    <property type="term" value="F:pyridoxal phosphate binding"/>
    <property type="evidence" value="ECO:0007669"/>
    <property type="project" value="InterPro"/>
</dbReference>
<evidence type="ECO:0000313" key="7">
    <source>
        <dbReference type="Proteomes" id="UP000188184"/>
    </source>
</evidence>
<dbReference type="NCBIfam" id="TIGR02035">
    <property type="entry name" value="D_Ser_am_lyase"/>
    <property type="match status" value="1"/>
</dbReference>